<dbReference type="Proteomes" id="UP000316621">
    <property type="component" value="Chromosome 6"/>
</dbReference>
<protein>
    <submittedName>
        <fullName evidence="1">Uncharacterized protein</fullName>
    </submittedName>
</protein>
<dbReference type="EMBL" id="CM010720">
    <property type="protein sequence ID" value="RZC68023.1"/>
    <property type="molecule type" value="Genomic_DNA"/>
</dbReference>
<dbReference type="InterPro" id="IPR029055">
    <property type="entry name" value="Ntn_hydrolases_N"/>
</dbReference>
<organism evidence="1 2">
    <name type="scientific">Papaver somniferum</name>
    <name type="common">Opium poppy</name>
    <dbReference type="NCBI Taxonomy" id="3469"/>
    <lineage>
        <taxon>Eukaryota</taxon>
        <taxon>Viridiplantae</taxon>
        <taxon>Streptophyta</taxon>
        <taxon>Embryophyta</taxon>
        <taxon>Tracheophyta</taxon>
        <taxon>Spermatophyta</taxon>
        <taxon>Magnoliopsida</taxon>
        <taxon>Ranunculales</taxon>
        <taxon>Papaveraceae</taxon>
        <taxon>Papaveroideae</taxon>
        <taxon>Papaver</taxon>
    </lineage>
</organism>
<dbReference type="Gramene" id="RZC68023">
    <property type="protein sequence ID" value="RZC68023"/>
    <property type="gene ID" value="C5167_011711"/>
</dbReference>
<dbReference type="SUPFAM" id="SSF56235">
    <property type="entry name" value="N-terminal nucleophile aminohydrolases (Ntn hydrolases)"/>
    <property type="match status" value="1"/>
</dbReference>
<dbReference type="Gene3D" id="3.60.20.10">
    <property type="entry name" value="Glutamine Phosphoribosylpyrophosphate, subunit 1, domain 1"/>
    <property type="match status" value="1"/>
</dbReference>
<accession>A0A4Y7K3T0</accession>
<dbReference type="Pfam" id="PF00227">
    <property type="entry name" value="Proteasome"/>
    <property type="match status" value="1"/>
</dbReference>
<gene>
    <name evidence="1" type="ORF">C5167_011711</name>
</gene>
<proteinExistence type="predicted"/>
<reference evidence="1 2" key="1">
    <citation type="journal article" date="2018" name="Science">
        <title>The opium poppy genome and morphinan production.</title>
        <authorList>
            <person name="Guo L."/>
            <person name="Winzer T."/>
            <person name="Yang X."/>
            <person name="Li Y."/>
            <person name="Ning Z."/>
            <person name="He Z."/>
            <person name="Teodor R."/>
            <person name="Lu Y."/>
            <person name="Bowser T.A."/>
            <person name="Graham I.A."/>
            <person name="Ye K."/>
        </authorList>
    </citation>
    <scope>NUCLEOTIDE SEQUENCE [LARGE SCALE GENOMIC DNA]</scope>
    <source>
        <strain evidence="2">cv. HN1</strain>
        <tissue evidence="1">Leaves</tissue>
    </source>
</reference>
<evidence type="ECO:0000313" key="2">
    <source>
        <dbReference type="Proteomes" id="UP000316621"/>
    </source>
</evidence>
<dbReference type="STRING" id="3469.A0A4Y7K3T0"/>
<name>A0A4Y7K3T0_PAPSO</name>
<dbReference type="InterPro" id="IPR001353">
    <property type="entry name" value="Proteasome_sua/b"/>
</dbReference>
<dbReference type="GO" id="GO:0005839">
    <property type="term" value="C:proteasome core complex"/>
    <property type="evidence" value="ECO:0007669"/>
    <property type="project" value="InterPro"/>
</dbReference>
<evidence type="ECO:0000313" key="1">
    <source>
        <dbReference type="EMBL" id="RZC68023.1"/>
    </source>
</evidence>
<dbReference type="AlphaFoldDB" id="A0A4Y7K3T0"/>
<sequence length="116" mass="12931">MLETKRLILSGKVNEAIGGDTGSYLLTNIIPHPAVQKIQSLTTNIAAVDRFRRFRLSQQILELYTDMIVGNYPYHATFRETAAVMQEFTQSGGLRSFGVYLLVTGCDDNSPQLMMA</sequence>
<keyword evidence="2" id="KW-1185">Reference proteome</keyword>
<dbReference type="GO" id="GO:0051603">
    <property type="term" value="P:proteolysis involved in protein catabolic process"/>
    <property type="evidence" value="ECO:0007669"/>
    <property type="project" value="InterPro"/>
</dbReference>